<comment type="caution">
    <text evidence="2">The sequence shown here is derived from an EMBL/GenBank/DDBJ whole genome shotgun (WGS) entry which is preliminary data.</text>
</comment>
<dbReference type="InterPro" id="IPR024983">
    <property type="entry name" value="CHAT_dom"/>
</dbReference>
<name>A0ABX1P2V3_9CYAN</name>
<evidence type="ECO:0000313" key="3">
    <source>
        <dbReference type="Proteomes" id="UP000718564"/>
    </source>
</evidence>
<dbReference type="Proteomes" id="UP000718564">
    <property type="component" value="Unassembled WGS sequence"/>
</dbReference>
<evidence type="ECO:0000259" key="1">
    <source>
        <dbReference type="Pfam" id="PF12770"/>
    </source>
</evidence>
<feature type="domain" description="CHAT" evidence="1">
    <location>
        <begin position="168"/>
        <end position="366"/>
    </location>
</feature>
<reference evidence="2 3" key="1">
    <citation type="submission" date="2018-06" db="EMBL/GenBank/DDBJ databases">
        <title>Comparative genomics of Brasilonema spp. strains.</title>
        <authorList>
            <person name="Alvarenga D.O."/>
            <person name="Fiore M.F."/>
            <person name="Varani A.M."/>
        </authorList>
    </citation>
    <scope>NUCLEOTIDE SEQUENCE [LARGE SCALE GENOMIC DNA]</scope>
    <source>
        <strain evidence="2 3">SPC951</strain>
    </source>
</reference>
<keyword evidence="3" id="KW-1185">Reference proteome</keyword>
<sequence>MENFDLKIIPVNDHVAILAESNFGEATIQVAKKFFDEMADTSNDLRLLYSRLLRRSISRKSIESEVEKFGISLFNEIFKGEILSLLNRTIGGATDSQINLRLMLGQPMLNTIHWEVMRFRNEYIGFRHNLIRHPFVPKPVNIPGERREKLHILIVSVDPFSQRGKDVLDKEHETLVNMLKGFGEQIRISELRDERATVENIKDILFEGVDIFHFGGHGFLDSRNPMESSLIVWRSESSNNWNIPGREFGNLSIRLLTTLAANQSLGFCFLNACDTARSVETDTVEGMSSNNVDDILRGGANDFVNMAHNLIQAGVPIVLATNHAITFEAGYQLSKRFYTSVLKYGRRVDQAVKDARAELYIDANIQDAGSGFDTVAFGDWSCPVLYARSRQMEFGTKNLRWEPTLDIYTIRNVEKPPLALVGHNF</sequence>
<gene>
    <name evidence="2" type="ORF">DP116_04065</name>
</gene>
<protein>
    <recommendedName>
        <fullName evidence="1">CHAT domain-containing protein</fullName>
    </recommendedName>
</protein>
<evidence type="ECO:0000313" key="2">
    <source>
        <dbReference type="EMBL" id="NMG18666.1"/>
    </source>
</evidence>
<dbReference type="RefSeq" id="WP_169153955.1">
    <property type="nucleotide sequence ID" value="NZ_CAWPJE010000345.1"/>
</dbReference>
<dbReference type="EMBL" id="QMEB01000018">
    <property type="protein sequence ID" value="NMG18666.1"/>
    <property type="molecule type" value="Genomic_DNA"/>
</dbReference>
<dbReference type="Pfam" id="PF12770">
    <property type="entry name" value="CHAT"/>
    <property type="match status" value="1"/>
</dbReference>
<proteinExistence type="predicted"/>
<dbReference type="Gene3D" id="3.40.50.1460">
    <property type="match status" value="1"/>
</dbReference>
<organism evidence="2 3">
    <name type="scientific">Brasilonema bromeliae SPC951</name>
    <dbReference type="NCBI Taxonomy" id="385972"/>
    <lineage>
        <taxon>Bacteria</taxon>
        <taxon>Bacillati</taxon>
        <taxon>Cyanobacteriota</taxon>
        <taxon>Cyanophyceae</taxon>
        <taxon>Nostocales</taxon>
        <taxon>Scytonemataceae</taxon>
        <taxon>Brasilonema</taxon>
        <taxon>Bromeliae group (in: Brasilonema)</taxon>
    </lineage>
</organism>
<accession>A0ABX1P2V3</accession>